<evidence type="ECO:0000256" key="1">
    <source>
        <dbReference type="SAM" id="Phobius"/>
    </source>
</evidence>
<sequence>MILLVRAKLLRKNFDGMALWPFLILRHHGQKRDAVFLNHEKIHLRQQAELLLVFFYLWYGIEFLVRWFQYKNRHQAYRNISFEREAYHHESDFSYLKSRSIFGFLKFI</sequence>
<dbReference type="RefSeq" id="WP_045079338.1">
    <property type="nucleotide sequence ID" value="NZ_JSVU01000001.1"/>
</dbReference>
<name>A0ABR5DMX2_9FLAO</name>
<keyword evidence="1" id="KW-0472">Membrane</keyword>
<accession>A0ABR5DMX2</accession>
<dbReference type="EMBL" id="JSVU01000001">
    <property type="protein sequence ID" value="KJJ40116.1"/>
    <property type="molecule type" value="Genomic_DNA"/>
</dbReference>
<evidence type="ECO:0000313" key="3">
    <source>
        <dbReference type="Proteomes" id="UP000033497"/>
    </source>
</evidence>
<proteinExistence type="predicted"/>
<dbReference type="Proteomes" id="UP000033497">
    <property type="component" value="Unassembled WGS sequence"/>
</dbReference>
<organism evidence="2 3">
    <name type="scientific">Aequorivita vladivostokensis</name>
    <dbReference type="NCBI Taxonomy" id="171194"/>
    <lineage>
        <taxon>Bacteria</taxon>
        <taxon>Pseudomonadati</taxon>
        <taxon>Bacteroidota</taxon>
        <taxon>Flavobacteriia</taxon>
        <taxon>Flavobacteriales</taxon>
        <taxon>Flavobacteriaceae</taxon>
        <taxon>Aequorivita</taxon>
    </lineage>
</organism>
<comment type="caution">
    <text evidence="2">The sequence shown here is derived from an EMBL/GenBank/DDBJ whole genome shotgun (WGS) entry which is preliminary data.</text>
</comment>
<feature type="transmembrane region" description="Helical" evidence="1">
    <location>
        <begin position="50"/>
        <end position="68"/>
    </location>
</feature>
<gene>
    <name evidence="2" type="ORF">MB09_01690</name>
</gene>
<keyword evidence="1" id="KW-0812">Transmembrane</keyword>
<reference evidence="2 3" key="1">
    <citation type="submission" date="2014-10" db="EMBL/GenBank/DDBJ databases">
        <title>Genome sequencing of Vitellibacter vladivostokensis KMM 3516.</title>
        <authorList>
            <person name="Thevarajoo S."/>
            <person name="Selvaratnam C."/>
            <person name="Goh K.M."/>
            <person name="Chong C.S."/>
        </authorList>
    </citation>
    <scope>NUCLEOTIDE SEQUENCE [LARGE SCALE GENOMIC DNA]</scope>
    <source>
        <strain evidence="2 3">KMM 3516</strain>
    </source>
</reference>
<protein>
    <submittedName>
        <fullName evidence="2">Membrane protein</fullName>
    </submittedName>
</protein>
<keyword evidence="3" id="KW-1185">Reference proteome</keyword>
<keyword evidence="1" id="KW-1133">Transmembrane helix</keyword>
<evidence type="ECO:0000313" key="2">
    <source>
        <dbReference type="EMBL" id="KJJ40116.1"/>
    </source>
</evidence>